<comment type="caution">
    <text evidence="5">The sequence shown here is derived from an EMBL/GenBank/DDBJ whole genome shotgun (WGS) entry which is preliminary data.</text>
</comment>
<evidence type="ECO:0000259" key="4">
    <source>
        <dbReference type="SMART" id="SM00499"/>
    </source>
</evidence>
<keyword evidence="3" id="KW-0732">Signal</keyword>
<gene>
    <name evidence="5" type="ORF">RND81_03G220600</name>
</gene>
<evidence type="ECO:0000313" key="6">
    <source>
        <dbReference type="Proteomes" id="UP001443914"/>
    </source>
</evidence>
<dbReference type="SMART" id="SM00499">
    <property type="entry name" value="AAI"/>
    <property type="match status" value="1"/>
</dbReference>
<dbReference type="SUPFAM" id="SSF47699">
    <property type="entry name" value="Bifunctional inhibitor/lipid-transfer protein/seed storage 2S albumin"/>
    <property type="match status" value="1"/>
</dbReference>
<dbReference type="CDD" id="cd01960">
    <property type="entry name" value="nsLTP1"/>
    <property type="match status" value="1"/>
</dbReference>
<dbReference type="PANTHER" id="PTHR33076">
    <property type="entry name" value="NON-SPECIFIC LIPID-TRANSFER PROTEIN 2-RELATED"/>
    <property type="match status" value="1"/>
</dbReference>
<dbReference type="InterPro" id="IPR036312">
    <property type="entry name" value="Bifun_inhib/LTP/seed_sf"/>
</dbReference>
<dbReference type="InterPro" id="IPR016140">
    <property type="entry name" value="Bifunc_inhib/LTP/seed_store"/>
</dbReference>
<evidence type="ECO:0000256" key="1">
    <source>
        <dbReference type="ARBA" id="ARBA00009748"/>
    </source>
</evidence>
<dbReference type="GO" id="GO:0008289">
    <property type="term" value="F:lipid binding"/>
    <property type="evidence" value="ECO:0007669"/>
    <property type="project" value="UniProtKB-KW"/>
</dbReference>
<proteinExistence type="inferred from homology"/>
<comment type="similarity">
    <text evidence="1 2">Belongs to the plant LTP family.</text>
</comment>
<feature type="signal peptide" evidence="3">
    <location>
        <begin position="1"/>
        <end position="25"/>
    </location>
</feature>
<dbReference type="InterPro" id="IPR000528">
    <property type="entry name" value="Plant_nsLTP"/>
</dbReference>
<dbReference type="GO" id="GO:0006869">
    <property type="term" value="P:lipid transport"/>
    <property type="evidence" value="ECO:0007669"/>
    <property type="project" value="InterPro"/>
</dbReference>
<dbReference type="Gene3D" id="1.10.110.10">
    <property type="entry name" value="Plant lipid-transfer and hydrophobic proteins"/>
    <property type="match status" value="1"/>
</dbReference>
<protein>
    <recommendedName>
        <fullName evidence="2">Non-specific lipid-transfer protein</fullName>
    </recommendedName>
</protein>
<accession>A0AAW1MB57</accession>
<evidence type="ECO:0000313" key="5">
    <source>
        <dbReference type="EMBL" id="KAK9743152.1"/>
    </source>
</evidence>
<keyword evidence="2" id="KW-0446">Lipid-binding</keyword>
<feature type="chain" id="PRO_5043351483" description="Non-specific lipid-transfer protein" evidence="3">
    <location>
        <begin position="26"/>
        <end position="135"/>
    </location>
</feature>
<keyword evidence="2" id="KW-0813">Transport</keyword>
<evidence type="ECO:0000256" key="3">
    <source>
        <dbReference type="SAM" id="SignalP"/>
    </source>
</evidence>
<reference evidence="5" key="1">
    <citation type="submission" date="2024-03" db="EMBL/GenBank/DDBJ databases">
        <title>WGS assembly of Saponaria officinalis var. Norfolk2.</title>
        <authorList>
            <person name="Jenkins J."/>
            <person name="Shu S."/>
            <person name="Grimwood J."/>
            <person name="Barry K."/>
            <person name="Goodstein D."/>
            <person name="Schmutz J."/>
            <person name="Leebens-Mack J."/>
            <person name="Osbourn A."/>
        </authorList>
    </citation>
    <scope>NUCLEOTIDE SEQUENCE [LARGE SCALE GENOMIC DNA]</scope>
    <source>
        <strain evidence="5">JIC</strain>
    </source>
</reference>
<dbReference type="Pfam" id="PF00234">
    <property type="entry name" value="Tryp_alpha_amyl"/>
    <property type="match status" value="1"/>
</dbReference>
<keyword evidence="6" id="KW-1185">Reference proteome</keyword>
<organism evidence="5 6">
    <name type="scientific">Saponaria officinalis</name>
    <name type="common">Common soapwort</name>
    <name type="synonym">Lychnis saponaria</name>
    <dbReference type="NCBI Taxonomy" id="3572"/>
    <lineage>
        <taxon>Eukaryota</taxon>
        <taxon>Viridiplantae</taxon>
        <taxon>Streptophyta</taxon>
        <taxon>Embryophyta</taxon>
        <taxon>Tracheophyta</taxon>
        <taxon>Spermatophyta</taxon>
        <taxon>Magnoliopsida</taxon>
        <taxon>eudicotyledons</taxon>
        <taxon>Gunneridae</taxon>
        <taxon>Pentapetalae</taxon>
        <taxon>Caryophyllales</taxon>
        <taxon>Caryophyllaceae</taxon>
        <taxon>Caryophylleae</taxon>
        <taxon>Saponaria</taxon>
    </lineage>
</organism>
<sequence length="135" mass="14339">MAHKITGFLGFMAVFSLLFSGLTVGDKKPVSAPSCSEVIPKVTFCLPYISGASPSPTDACCTGIKTVASLVKAKDDAVLVCNCLKDKLVDLQYEPGLIANLPEKCSVNIKLPAISKDTDCSKAEPPYYMSEPIGY</sequence>
<dbReference type="AlphaFoldDB" id="A0AAW1MB57"/>
<comment type="function">
    <text evidence="2">Plant non-specific lipid-transfer proteins transfer phospholipids as well as galactolipids across membranes. May play a role in wax or cutin deposition in the cell walls of expanding epidermal cells and certain secretory tissues.</text>
</comment>
<feature type="domain" description="Bifunctional inhibitor/plant lipid transfer protein/seed storage helical" evidence="4">
    <location>
        <begin position="35"/>
        <end position="120"/>
    </location>
</feature>
<name>A0AAW1MB57_SAPOF</name>
<dbReference type="PRINTS" id="PR00382">
    <property type="entry name" value="LIPIDTRNSFER"/>
</dbReference>
<evidence type="ECO:0000256" key="2">
    <source>
        <dbReference type="RuleBase" id="RU000628"/>
    </source>
</evidence>
<dbReference type="Proteomes" id="UP001443914">
    <property type="component" value="Unassembled WGS sequence"/>
</dbReference>
<dbReference type="EMBL" id="JBDFQZ010000003">
    <property type="protein sequence ID" value="KAK9743152.1"/>
    <property type="molecule type" value="Genomic_DNA"/>
</dbReference>